<accession>A0A6J5ZRQ8</accession>
<dbReference type="PANTHER" id="PTHR36932:SF1">
    <property type="entry name" value="CAPSULAR POLYSACCHARIDE BIOSYNTHESIS PROTEIN"/>
    <property type="match status" value="1"/>
</dbReference>
<dbReference type="EMBL" id="CAESAJ010000165">
    <property type="protein sequence ID" value="CAB4343497.1"/>
    <property type="molecule type" value="Genomic_DNA"/>
</dbReference>
<dbReference type="Gene3D" id="3.40.50.12780">
    <property type="entry name" value="N-terminal domain of ligase-like"/>
    <property type="match status" value="1"/>
</dbReference>
<sequence>MTNADQQGAMNRMRMTLQLRDGFVRLAHASADVVEQTVLADLKLLVEHARTRVPYYQQLLGHISDVNSYESSEQLLAALPILTRSQVQENLDALQFREPGLNPNLYEGQSTSGSTSKPVTVFKFAPLYALEYDAITLMDWELSHRKTNSRIATFRAVEYDADEAPLGPPLSYVGHTNTSVVRSVFTHSIPELLNDLHQAKPEIFYVNGVVLRQMVQEQLGGGYPDIYIDQILTVSDRIDGQLRELTRQAFGGRINDRYSSEEFGYIALQCTTHDHLHSVHPSVYVEIVDDNNQPCAIGEQGRVLVTSLHNMAQPMIRYEIGDIAVRGAECDAEMKWPVIENIVGRTRDGVTLPDGSFHLVSFFDAPFLEIRNLRDFQIVLFDNAIVFLYAGINNLSQSQEATIASTLSSVFALERKVVCRRMAPDTWQGKWKRREWDRGIGVYAPGMTDEQVLGSIATV</sequence>
<dbReference type="PANTHER" id="PTHR36932">
    <property type="entry name" value="CAPSULAR POLYSACCHARIDE BIOSYNTHESIS PROTEIN"/>
    <property type="match status" value="1"/>
</dbReference>
<dbReference type="AlphaFoldDB" id="A0A6J5ZRQ8"/>
<proteinExistence type="predicted"/>
<evidence type="ECO:0000313" key="1">
    <source>
        <dbReference type="EMBL" id="CAB4343497.1"/>
    </source>
</evidence>
<protein>
    <submittedName>
        <fullName evidence="1">Unannotated protein</fullName>
    </submittedName>
</protein>
<name>A0A6J5ZRQ8_9ZZZZ</name>
<gene>
    <name evidence="1" type="ORF">UFOPK3770_01182</name>
</gene>
<organism evidence="1">
    <name type="scientific">freshwater metagenome</name>
    <dbReference type="NCBI Taxonomy" id="449393"/>
    <lineage>
        <taxon>unclassified sequences</taxon>
        <taxon>metagenomes</taxon>
        <taxon>ecological metagenomes</taxon>
    </lineage>
</organism>
<dbReference type="SUPFAM" id="SSF56801">
    <property type="entry name" value="Acetyl-CoA synthetase-like"/>
    <property type="match status" value="1"/>
</dbReference>
<dbReference type="InterPro" id="IPR053158">
    <property type="entry name" value="CapK_Type1_Caps_Biosynth"/>
</dbReference>
<dbReference type="InterPro" id="IPR042099">
    <property type="entry name" value="ANL_N_sf"/>
</dbReference>
<reference evidence="1" key="1">
    <citation type="submission" date="2020-05" db="EMBL/GenBank/DDBJ databases">
        <authorList>
            <person name="Chiriac C."/>
            <person name="Salcher M."/>
            <person name="Ghai R."/>
            <person name="Kavagutti S V."/>
        </authorList>
    </citation>
    <scope>NUCLEOTIDE SEQUENCE</scope>
</reference>